<evidence type="ECO:0000313" key="2">
    <source>
        <dbReference type="EMBL" id="KAF3573851.1"/>
    </source>
</evidence>
<reference evidence="2" key="1">
    <citation type="submission" date="2019-12" db="EMBL/GenBank/DDBJ databases">
        <title>Genome sequencing and annotation of Brassica cretica.</title>
        <authorList>
            <person name="Studholme D.J."/>
            <person name="Sarris P."/>
        </authorList>
    </citation>
    <scope>NUCLEOTIDE SEQUENCE</scope>
    <source>
        <strain evidence="2">PFS-109/04</strain>
        <tissue evidence="2">Leaf</tissue>
    </source>
</reference>
<name>A0A8S9RMI1_BRACR</name>
<gene>
    <name evidence="2" type="ORF">F2Q69_00058698</name>
</gene>
<sequence>MLETSVLGLEQDLGLLLVLGCAMTNSAYVSRYSFNLIPYRFKVRDRLSAYTASLLSLCRMSESYLYEMAKRVRCLAMDGDLFTVRLSPSFDTRYSVVLAFQSRWFEVNQIPVAEVMPVLLKSGQSVSREEAVEEMKDCRPTVNLDIGRR</sequence>
<organism evidence="2 3">
    <name type="scientific">Brassica cretica</name>
    <name type="common">Mustard</name>
    <dbReference type="NCBI Taxonomy" id="69181"/>
    <lineage>
        <taxon>Eukaryota</taxon>
        <taxon>Viridiplantae</taxon>
        <taxon>Streptophyta</taxon>
        <taxon>Embryophyta</taxon>
        <taxon>Tracheophyta</taxon>
        <taxon>Spermatophyta</taxon>
        <taxon>Magnoliopsida</taxon>
        <taxon>eudicotyledons</taxon>
        <taxon>Gunneridae</taxon>
        <taxon>Pentapetalae</taxon>
        <taxon>rosids</taxon>
        <taxon>malvids</taxon>
        <taxon>Brassicales</taxon>
        <taxon>Brassicaceae</taxon>
        <taxon>Brassiceae</taxon>
        <taxon>Brassica</taxon>
    </lineage>
</organism>
<keyword evidence="1" id="KW-0812">Transmembrane</keyword>
<keyword evidence="1" id="KW-0472">Membrane</keyword>
<protein>
    <submittedName>
        <fullName evidence="2">Uncharacterized protein</fullName>
    </submittedName>
</protein>
<comment type="caution">
    <text evidence="2">The sequence shown here is derived from an EMBL/GenBank/DDBJ whole genome shotgun (WGS) entry which is preliminary data.</text>
</comment>
<evidence type="ECO:0000256" key="1">
    <source>
        <dbReference type="SAM" id="Phobius"/>
    </source>
</evidence>
<accession>A0A8S9RMI1</accession>
<dbReference type="AlphaFoldDB" id="A0A8S9RMI1"/>
<proteinExistence type="predicted"/>
<dbReference type="Proteomes" id="UP000712600">
    <property type="component" value="Unassembled WGS sequence"/>
</dbReference>
<keyword evidence="1" id="KW-1133">Transmembrane helix</keyword>
<evidence type="ECO:0000313" key="3">
    <source>
        <dbReference type="Proteomes" id="UP000712600"/>
    </source>
</evidence>
<feature type="transmembrane region" description="Helical" evidence="1">
    <location>
        <begin position="13"/>
        <end position="34"/>
    </location>
</feature>
<dbReference type="EMBL" id="QGKX02000095">
    <property type="protein sequence ID" value="KAF3573851.1"/>
    <property type="molecule type" value="Genomic_DNA"/>
</dbReference>